<evidence type="ECO:0000259" key="2">
    <source>
        <dbReference type="Pfam" id="PF12849"/>
    </source>
</evidence>
<keyword evidence="4" id="KW-1185">Reference proteome</keyword>
<protein>
    <submittedName>
        <fullName evidence="3">Substrate-binding domain-containing protein</fullName>
    </submittedName>
</protein>
<accession>A0ABV5NBV8</accession>
<dbReference type="Proteomes" id="UP001589709">
    <property type="component" value="Unassembled WGS sequence"/>
</dbReference>
<comment type="caution">
    <text evidence="3">The sequence shown here is derived from an EMBL/GenBank/DDBJ whole genome shotgun (WGS) entry which is preliminary data.</text>
</comment>
<evidence type="ECO:0000256" key="1">
    <source>
        <dbReference type="SAM" id="SignalP"/>
    </source>
</evidence>
<dbReference type="SUPFAM" id="SSF53850">
    <property type="entry name" value="Periplasmic binding protein-like II"/>
    <property type="match status" value="1"/>
</dbReference>
<reference evidence="3 4" key="1">
    <citation type="submission" date="2024-09" db="EMBL/GenBank/DDBJ databases">
        <authorList>
            <person name="Sun Q."/>
            <person name="Mori K."/>
        </authorList>
    </citation>
    <scope>NUCLEOTIDE SEQUENCE [LARGE SCALE GENOMIC DNA]</scope>
    <source>
        <strain evidence="3 4">JCM 6917</strain>
    </source>
</reference>
<evidence type="ECO:0000313" key="4">
    <source>
        <dbReference type="Proteomes" id="UP001589709"/>
    </source>
</evidence>
<dbReference type="EMBL" id="JBHMCY010000148">
    <property type="protein sequence ID" value="MFB9467768.1"/>
    <property type="molecule type" value="Genomic_DNA"/>
</dbReference>
<dbReference type="InterPro" id="IPR024370">
    <property type="entry name" value="PBP_domain"/>
</dbReference>
<dbReference type="Pfam" id="PF12849">
    <property type="entry name" value="PBP_like_2"/>
    <property type="match status" value="1"/>
</dbReference>
<feature type="chain" id="PRO_5046987699" evidence="1">
    <location>
        <begin position="31"/>
        <end position="324"/>
    </location>
</feature>
<dbReference type="Gene3D" id="3.40.190.10">
    <property type="entry name" value="Periplasmic binding protein-like II"/>
    <property type="match status" value="2"/>
</dbReference>
<evidence type="ECO:0000313" key="3">
    <source>
        <dbReference type="EMBL" id="MFB9467768.1"/>
    </source>
</evidence>
<dbReference type="RefSeq" id="WP_381351082.1">
    <property type="nucleotide sequence ID" value="NZ_JBHMCY010000148.1"/>
</dbReference>
<keyword evidence="1" id="KW-0732">Signal</keyword>
<name>A0ABV5NBV8_9ACTN</name>
<organism evidence="3 4">
    <name type="scientific">Streptomyces cinereospinus</name>
    <dbReference type="NCBI Taxonomy" id="285561"/>
    <lineage>
        <taxon>Bacteria</taxon>
        <taxon>Bacillati</taxon>
        <taxon>Actinomycetota</taxon>
        <taxon>Actinomycetes</taxon>
        <taxon>Kitasatosporales</taxon>
        <taxon>Streptomycetaceae</taxon>
        <taxon>Streptomyces</taxon>
    </lineage>
</organism>
<proteinExistence type="predicted"/>
<feature type="domain" description="PBP" evidence="2">
    <location>
        <begin position="85"/>
        <end position="290"/>
    </location>
</feature>
<feature type="signal peptide" evidence="1">
    <location>
        <begin position="1"/>
        <end position="30"/>
    </location>
</feature>
<gene>
    <name evidence="3" type="ORF">ACFF45_35115</name>
</gene>
<sequence length="324" mass="33547">MNVKSRMRIGAAVGAAALGLGVLSAPAAFADPNPTTELRQLAGAGSDTTQDVMNGLSEVVKDAGNNKIIASWNATGTTTITTKATPACTNIARPNGSSAGIDQLRAAVDNGTGCYDFARSSRGPVDNSTTDLSWIKYAKDAVTWAKRSSSALPNNLTTAQLKSIYECSLTSLNGVAITPILPQSNSGTRQFFLTSIGVATPGSCVQQGVQENDGRVLDSAGDIVPFSVAQYTAQQNLVIDDLRGAAVLRNINGVAPRTGTALNPSFPLARDVYNVVPTTRLTNATIASTFVGTGSKVCAQSATITTYGFGTLTDCGTVAFRAER</sequence>